<dbReference type="GO" id="GO:0006798">
    <property type="term" value="P:polyphosphate catabolic process"/>
    <property type="evidence" value="ECO:0007669"/>
    <property type="project" value="TreeGrafter"/>
</dbReference>
<evidence type="ECO:0000313" key="18">
    <source>
        <dbReference type="Proteomes" id="UP000323583"/>
    </source>
</evidence>
<comment type="caution">
    <text evidence="14">The sequence shown here is derived from an EMBL/GenBank/DDBJ whole genome shotgun (WGS) entry which is preliminary data.</text>
</comment>
<dbReference type="EMBL" id="VSGZ01000044">
    <property type="protein sequence ID" value="TXY89442.1"/>
    <property type="molecule type" value="Genomic_DNA"/>
</dbReference>
<evidence type="ECO:0000256" key="7">
    <source>
        <dbReference type="ARBA" id="ARBA00022475"/>
    </source>
</evidence>
<evidence type="ECO:0000313" key="14">
    <source>
        <dbReference type="EMBL" id="TQP17590.1"/>
    </source>
</evidence>
<evidence type="ECO:0000259" key="11">
    <source>
        <dbReference type="Pfam" id="PF02541"/>
    </source>
</evidence>
<evidence type="ECO:0000313" key="13">
    <source>
        <dbReference type="EMBL" id="KAA1253714.1"/>
    </source>
</evidence>
<dbReference type="EMBL" id="VUAA01000018">
    <property type="protein sequence ID" value="KAA1253714.1"/>
    <property type="molecule type" value="Genomic_DNA"/>
</dbReference>
<sequence length="523" mass="59203">MPFTTILRMSRSRLVKQKGNKKRMTTVVSNAREIAAIDLGSNSFHMVVAKVVDQDLQLISRHKQRVRLAAGLDEQKNLDEESIQRGLECLAMFAERLQGFEPRNVRIAATHTLRQARNANLFIQRALDVLPFPIEIIPGSEEARLIYLGVAHTQPQADSMLVVDIGGGSTEMIIGKGFEAELLNSKQMGCVNFTERYFANGKLSRKNFAQAIVASEQKLESIASKYRKKGWQMAFGSSGTIKAIHEVLIGQGHEDGLITFERLSKLIEKLCEWDSIDDLQLPGLTDDRKPVFAAGVAILSAIFHGLNIKEMHFSDGALREGLLYEMEDRFKYSDIRLRTTENLAAKHLVDLEHAAKVKGHAREFLAQVANELGLPEGSELCDLLEWGALLHEVGLSINLQGFHRHSAYILRHNNMAGFNSEQQLVLSNLARFQRKSLKLNELDDFSLFKKKHIIGLIRVLRLAIVVNGQRNDDPLPPLTLSAKDDEWRLECEQPDWLENNKLLHADLQTEQEYWREVGWQLLF</sequence>
<dbReference type="NCBIfam" id="TIGR03706">
    <property type="entry name" value="exo_poly_only"/>
    <property type="match status" value="1"/>
</dbReference>
<dbReference type="InterPro" id="IPR043129">
    <property type="entry name" value="ATPase_NBD"/>
</dbReference>
<evidence type="ECO:0000256" key="8">
    <source>
        <dbReference type="ARBA" id="ARBA00022801"/>
    </source>
</evidence>
<comment type="subunit">
    <text evidence="4">Homodimer.</text>
</comment>
<dbReference type="SUPFAM" id="SSF53067">
    <property type="entry name" value="Actin-like ATPase domain"/>
    <property type="match status" value="2"/>
</dbReference>
<reference evidence="14 16" key="2">
    <citation type="submission" date="2019-07" db="EMBL/GenBank/DDBJ databases">
        <title>Phenotypic and genotypic antimicrobial resistance traits of Vibrio cholerae non-O1/non-O139 isolated from a large Austrian lake frequently associated with cases of infection.</title>
        <authorList>
            <person name="Lepuschitz S."/>
            <person name="Baron S."/>
            <person name="Larvor E."/>
            <person name="Granier S."/>
            <person name="Pretzer C."/>
            <person name="Mach R.L."/>
            <person name="Farnleitner A.H."/>
            <person name="Ruppitsch W."/>
            <person name="Pleininger S."/>
            <person name="Indra A."/>
            <person name="Kirschner A.K.T."/>
        </authorList>
    </citation>
    <scope>NUCLEOTIDE SEQUENCE [LARGE SCALE GENOMIC DNA]</scope>
    <source>
        <strain evidence="14 16">A12JL36W90</strain>
    </source>
</reference>
<evidence type="ECO:0000256" key="1">
    <source>
        <dbReference type="ARBA" id="ARBA00001946"/>
    </source>
</evidence>
<dbReference type="Pfam" id="PF02541">
    <property type="entry name" value="Ppx-GppA"/>
    <property type="match status" value="1"/>
</dbReference>
<protein>
    <recommendedName>
        <fullName evidence="6">Exopolyphosphatase</fullName>
        <ecNumber evidence="5">3.6.1.11</ecNumber>
    </recommendedName>
</protein>
<dbReference type="InterPro" id="IPR048950">
    <property type="entry name" value="Ppx_GppA_C"/>
</dbReference>
<feature type="domain" description="Ppx/GppA phosphatase N-terminal" evidence="11">
    <location>
        <begin position="47"/>
        <end position="329"/>
    </location>
</feature>
<keyword evidence="7" id="KW-1003">Cell membrane</keyword>
<evidence type="ECO:0000256" key="9">
    <source>
        <dbReference type="ARBA" id="ARBA00023136"/>
    </source>
</evidence>
<evidence type="ECO:0000256" key="6">
    <source>
        <dbReference type="ARBA" id="ARBA00020416"/>
    </source>
</evidence>
<dbReference type="InterPro" id="IPR022371">
    <property type="entry name" value="Exopolyphosphatase"/>
</dbReference>
<dbReference type="InterPro" id="IPR003695">
    <property type="entry name" value="Ppx_GppA_N"/>
</dbReference>
<dbReference type="Pfam" id="PF21447">
    <property type="entry name" value="Ppx-GppA_III"/>
    <property type="match status" value="1"/>
</dbReference>
<dbReference type="SUPFAM" id="SSF109604">
    <property type="entry name" value="HD-domain/PDEase-like"/>
    <property type="match status" value="1"/>
</dbReference>
<evidence type="ECO:0000256" key="4">
    <source>
        <dbReference type="ARBA" id="ARBA00011738"/>
    </source>
</evidence>
<dbReference type="EC" id="3.6.1.11" evidence="5"/>
<evidence type="ECO:0000256" key="10">
    <source>
        <dbReference type="ARBA" id="ARBA00047607"/>
    </source>
</evidence>
<organism evidence="14 16">
    <name type="scientific">Vibrio cholerae</name>
    <dbReference type="NCBI Taxonomy" id="666"/>
    <lineage>
        <taxon>Bacteria</taxon>
        <taxon>Pseudomonadati</taxon>
        <taxon>Pseudomonadota</taxon>
        <taxon>Gammaproteobacteria</taxon>
        <taxon>Vibrionales</taxon>
        <taxon>Vibrionaceae</taxon>
        <taxon>Vibrio</taxon>
    </lineage>
</organism>
<evidence type="ECO:0000259" key="12">
    <source>
        <dbReference type="Pfam" id="PF21447"/>
    </source>
</evidence>
<dbReference type="Proteomes" id="UP000319979">
    <property type="component" value="Unassembled WGS sequence"/>
</dbReference>
<dbReference type="CDD" id="cd24116">
    <property type="entry name" value="ASKHA_NBD_EcPPX-like"/>
    <property type="match status" value="1"/>
</dbReference>
<dbReference type="PIRSF" id="PIRSF001267">
    <property type="entry name" value="Pyrophosphatase_GppA_Ppx"/>
    <property type="match status" value="1"/>
</dbReference>
<evidence type="ECO:0000256" key="3">
    <source>
        <dbReference type="ARBA" id="ARBA00007125"/>
    </source>
</evidence>
<evidence type="ECO:0000256" key="5">
    <source>
        <dbReference type="ARBA" id="ARBA00012451"/>
    </source>
</evidence>
<evidence type="ECO:0000313" key="15">
    <source>
        <dbReference type="EMBL" id="TXY89442.1"/>
    </source>
</evidence>
<comment type="similarity">
    <text evidence="3">Belongs to the GppA/Ppx family.</text>
</comment>
<dbReference type="Gene3D" id="3.30.70.2260">
    <property type="match status" value="1"/>
</dbReference>
<dbReference type="InterPro" id="IPR030673">
    <property type="entry name" value="PyroPPase_GppA_Ppx"/>
</dbReference>
<proteinExistence type="inferred from homology"/>
<dbReference type="EMBL" id="VIOS01000009">
    <property type="protein sequence ID" value="TQP17590.1"/>
    <property type="molecule type" value="Genomic_DNA"/>
</dbReference>
<accession>A0A1X1LJ17</accession>
<comment type="cofactor">
    <cofactor evidence="1">
        <name>Mg(2+)</name>
        <dbReference type="ChEBI" id="CHEBI:18420"/>
    </cofactor>
</comment>
<dbReference type="GO" id="GO:0005886">
    <property type="term" value="C:plasma membrane"/>
    <property type="evidence" value="ECO:0007669"/>
    <property type="project" value="UniProtKB-SubCell"/>
</dbReference>
<evidence type="ECO:0000313" key="17">
    <source>
        <dbReference type="Proteomes" id="UP000323225"/>
    </source>
</evidence>
<dbReference type="PANTHER" id="PTHR30005">
    <property type="entry name" value="EXOPOLYPHOSPHATASE"/>
    <property type="match status" value="1"/>
</dbReference>
<dbReference type="AlphaFoldDB" id="A0A1X1LJ17"/>
<dbReference type="GO" id="GO:0004309">
    <property type="term" value="F:exopolyphosphatase activity"/>
    <property type="evidence" value="ECO:0007669"/>
    <property type="project" value="UniProtKB-EC"/>
</dbReference>
<comment type="catalytic activity">
    <reaction evidence="10">
        <text>[phosphate](n) + H2O = [phosphate](n-1) + phosphate + H(+)</text>
        <dbReference type="Rhea" id="RHEA:21528"/>
        <dbReference type="Rhea" id="RHEA-COMP:9859"/>
        <dbReference type="Rhea" id="RHEA-COMP:14279"/>
        <dbReference type="ChEBI" id="CHEBI:15377"/>
        <dbReference type="ChEBI" id="CHEBI:15378"/>
        <dbReference type="ChEBI" id="CHEBI:16838"/>
        <dbReference type="ChEBI" id="CHEBI:43474"/>
        <dbReference type="EC" id="3.6.1.11"/>
    </reaction>
</comment>
<dbReference type="Proteomes" id="UP000323583">
    <property type="component" value="Unassembled WGS sequence"/>
</dbReference>
<dbReference type="InterPro" id="IPR050273">
    <property type="entry name" value="GppA/Ppx_hydrolase"/>
</dbReference>
<keyword evidence="8 14" id="KW-0378">Hydrolase</keyword>
<dbReference type="FunFam" id="3.30.420.150:FF:000001">
    <property type="entry name" value="Guanosine-5'-triphosphate,3'-diphosphate pyrophosphatase"/>
    <property type="match status" value="1"/>
</dbReference>
<comment type="subcellular location">
    <subcellularLocation>
        <location evidence="2">Cell membrane</location>
        <topology evidence="2">Peripheral membrane protein</topology>
    </subcellularLocation>
</comment>
<dbReference type="Proteomes" id="UP000323225">
    <property type="component" value="Unassembled WGS sequence"/>
</dbReference>
<dbReference type="PANTHER" id="PTHR30005:SF14">
    <property type="entry name" value="EXOPOLYPHOSPHATASE"/>
    <property type="match status" value="1"/>
</dbReference>
<evidence type="ECO:0000256" key="2">
    <source>
        <dbReference type="ARBA" id="ARBA00004202"/>
    </source>
</evidence>
<dbReference type="FunFam" id="3.30.420.40:FF:000023">
    <property type="entry name" value="Guanosine-5'-triphosphate,3'-diphosphate pyrophosphatase"/>
    <property type="match status" value="1"/>
</dbReference>
<gene>
    <name evidence="14" type="primary">ppx</name>
    <name evidence="13" type="ORF">F0M16_15550</name>
    <name evidence="14" type="ORF">FLM02_02380</name>
    <name evidence="15" type="ORF">FXE67_15940</name>
</gene>
<dbReference type="Gene3D" id="3.30.420.150">
    <property type="entry name" value="Exopolyphosphatase. Domain 2"/>
    <property type="match status" value="1"/>
</dbReference>
<feature type="domain" description="Ppx/GppA phosphatase C-terminal" evidence="12">
    <location>
        <begin position="335"/>
        <end position="511"/>
    </location>
</feature>
<dbReference type="Gene3D" id="3.30.420.40">
    <property type="match status" value="1"/>
</dbReference>
<evidence type="ECO:0000313" key="16">
    <source>
        <dbReference type="Proteomes" id="UP000319979"/>
    </source>
</evidence>
<keyword evidence="9" id="KW-0472">Membrane</keyword>
<reference evidence="13 17" key="3">
    <citation type="submission" date="2019-09" db="EMBL/GenBank/DDBJ databases">
        <authorList>
            <person name="Kritzky A."/>
            <person name="Schelkanova E.Y."/>
            <person name="Alkhova Z.V."/>
            <person name="Smirnova N.I."/>
        </authorList>
    </citation>
    <scope>NUCLEOTIDE SEQUENCE [LARGE SCALE GENOMIC DNA]</scope>
    <source>
        <strain evidence="13 17">M1526</strain>
    </source>
</reference>
<name>A0A1X1LJ17_VIBCL</name>
<reference evidence="15 18" key="1">
    <citation type="submission" date="2019-06" db="EMBL/GenBank/DDBJ databases">
        <title>Vibrio cholerae phylogeny based on whole-genome sequencing reveals genetic diversity and population strucutre.</title>
        <authorList>
            <person name="Zhiqiu Y."/>
            <person name="Bin L."/>
            <person name="Lingyan J."/>
        </authorList>
    </citation>
    <scope>NUCLEOTIDE SEQUENCE [LARGE SCALE GENOMIC DNA]</scope>
    <source>
        <strain evidence="15 18">N2768</strain>
    </source>
</reference>
<dbReference type="Gene3D" id="1.10.3210.10">
    <property type="entry name" value="Hypothetical protein af1432"/>
    <property type="match status" value="1"/>
</dbReference>